<proteinExistence type="predicted"/>
<gene>
    <name evidence="1" type="ORF">CLOSTASPAR_04493</name>
</gene>
<comment type="caution">
    <text evidence="1">The sequence shown here is derived from an EMBL/GenBank/DDBJ whole genome shotgun (WGS) entry which is preliminary data.</text>
</comment>
<evidence type="ECO:0000313" key="2">
    <source>
        <dbReference type="Proteomes" id="UP000004756"/>
    </source>
</evidence>
<evidence type="ECO:0000313" key="1">
    <source>
        <dbReference type="EMBL" id="EEG53459.1"/>
    </source>
</evidence>
<keyword evidence="2" id="KW-1185">Reference proteome</keyword>
<organism evidence="1 2">
    <name type="scientific">[Clostridium] asparagiforme DSM 15981</name>
    <dbReference type="NCBI Taxonomy" id="518636"/>
    <lineage>
        <taxon>Bacteria</taxon>
        <taxon>Bacillati</taxon>
        <taxon>Bacillota</taxon>
        <taxon>Clostridia</taxon>
        <taxon>Lachnospirales</taxon>
        <taxon>Lachnospiraceae</taxon>
        <taxon>Enterocloster</taxon>
    </lineage>
</organism>
<dbReference type="EMBL" id="ACCJ01000366">
    <property type="protein sequence ID" value="EEG53459.1"/>
    <property type="molecule type" value="Genomic_DNA"/>
</dbReference>
<protein>
    <submittedName>
        <fullName evidence="1">Uncharacterized protein</fullName>
    </submittedName>
</protein>
<dbReference type="HOGENOM" id="CLU_3287158_0_0_9"/>
<reference evidence="1 2" key="2">
    <citation type="submission" date="2009-02" db="EMBL/GenBank/DDBJ databases">
        <title>Draft genome sequence of Clostridium asparagiforme (DSM 15981).</title>
        <authorList>
            <person name="Sudarsanam P."/>
            <person name="Ley R."/>
            <person name="Guruge J."/>
            <person name="Turnbaugh P.J."/>
            <person name="Mahowald M."/>
            <person name="Liep D."/>
            <person name="Gordon J."/>
        </authorList>
    </citation>
    <scope>NUCLEOTIDE SEQUENCE [LARGE SCALE GENOMIC DNA]</scope>
    <source>
        <strain evidence="1 2">DSM 15981</strain>
    </source>
</reference>
<reference evidence="1 2" key="1">
    <citation type="submission" date="2009-01" db="EMBL/GenBank/DDBJ databases">
        <authorList>
            <person name="Fulton L."/>
            <person name="Clifton S."/>
            <person name="Fulton B."/>
            <person name="Xu J."/>
            <person name="Minx P."/>
            <person name="Pepin K.H."/>
            <person name="Johnson M."/>
            <person name="Bhonagiri V."/>
            <person name="Nash W.E."/>
            <person name="Mardis E.R."/>
            <person name="Wilson R.K."/>
        </authorList>
    </citation>
    <scope>NUCLEOTIDE SEQUENCE [LARGE SCALE GENOMIC DNA]</scope>
    <source>
        <strain evidence="1 2">DSM 15981</strain>
    </source>
</reference>
<name>C0D5E7_9FIRM</name>
<accession>C0D5E7</accession>
<dbReference type="AlphaFoldDB" id="C0D5E7"/>
<dbReference type="Proteomes" id="UP000004756">
    <property type="component" value="Unassembled WGS sequence"/>
</dbReference>
<sequence length="40" mass="4576">MILPYIPEFVTTYMRLFTAFPGLFHSPTTPFHISTVFPAS</sequence>